<sequence>MKFETAVELSVEPAEVSRGGELTVTAQARREVAIVPSACGFHRREDDRWIAKQIIDWEPADTTTLQTGGEYEWLVSFDDRDNSIGADRIQISLAPHSPAAANVFVIPIQYNDRLVSYAATFEGDLS</sequence>
<reference evidence="1" key="1">
    <citation type="submission" date="2022-09" db="EMBL/GenBank/DDBJ databases">
        <title>Enrichment on poylsaccharides allowed isolation of novel metabolic and taxonomic groups of Haloarchaea.</title>
        <authorList>
            <person name="Sorokin D.Y."/>
            <person name="Elcheninov A.G."/>
            <person name="Khizhniak T.V."/>
            <person name="Kolganova T.V."/>
            <person name="Kublanov I.V."/>
        </authorList>
    </citation>
    <scope>NUCLEOTIDE SEQUENCE</scope>
    <source>
        <strain evidence="1">AArc-xg1-1</strain>
    </source>
</reference>
<comment type="caution">
    <text evidence="1">The sequence shown here is derived from an EMBL/GenBank/DDBJ whole genome shotgun (WGS) entry which is preliminary data.</text>
</comment>
<organism evidence="1 2">
    <name type="scientific">Natronoglomus mannanivorans</name>
    <dbReference type="NCBI Taxonomy" id="2979990"/>
    <lineage>
        <taxon>Archaea</taxon>
        <taxon>Methanobacteriati</taxon>
        <taxon>Methanobacteriota</taxon>
        <taxon>Stenosarchaea group</taxon>
        <taxon>Halobacteria</taxon>
        <taxon>Halobacteriales</taxon>
        <taxon>Natrialbaceae</taxon>
        <taxon>Natronoglomus</taxon>
    </lineage>
</organism>
<dbReference type="RefSeq" id="WP_338004143.1">
    <property type="nucleotide sequence ID" value="NZ_JAOPKA010000007.1"/>
</dbReference>
<proteinExistence type="predicted"/>
<evidence type="ECO:0000313" key="1">
    <source>
        <dbReference type="EMBL" id="MCU4742319.1"/>
    </source>
</evidence>
<name>A0AAP2Z1E8_9EURY</name>
<accession>A0AAP2Z1E8</accession>
<protein>
    <submittedName>
        <fullName evidence="1">Uncharacterized protein</fullName>
    </submittedName>
</protein>
<evidence type="ECO:0000313" key="2">
    <source>
        <dbReference type="Proteomes" id="UP001321018"/>
    </source>
</evidence>
<dbReference type="Proteomes" id="UP001321018">
    <property type="component" value="Unassembled WGS sequence"/>
</dbReference>
<dbReference type="EMBL" id="JAOPKA010000007">
    <property type="protein sequence ID" value="MCU4742319.1"/>
    <property type="molecule type" value="Genomic_DNA"/>
</dbReference>
<gene>
    <name evidence="1" type="ORF">OB960_13025</name>
</gene>
<dbReference type="AlphaFoldDB" id="A0AAP2Z1E8"/>